<evidence type="ECO:0000259" key="4">
    <source>
        <dbReference type="PROSITE" id="PS50949"/>
    </source>
</evidence>
<feature type="domain" description="HTH gntR-type" evidence="4">
    <location>
        <begin position="7"/>
        <end position="75"/>
    </location>
</feature>
<dbReference type="InterPro" id="IPR036388">
    <property type="entry name" value="WH-like_DNA-bd_sf"/>
</dbReference>
<keyword evidence="6" id="KW-1185">Reference proteome</keyword>
<dbReference type="Proteomes" id="UP000515847">
    <property type="component" value="Chromosome"/>
</dbReference>
<reference evidence="5 6" key="1">
    <citation type="journal article" date="2019" name="Front. Microbiol.">
        <title>Thermoanaerosceptrum fracticalcis gen. nov. sp. nov., a Novel Fumarate-Fermenting Microorganism From a Deep Fractured Carbonate Aquifer of the US Great Basin.</title>
        <authorList>
            <person name="Hamilton-Brehm S.D."/>
            <person name="Stewart L.E."/>
            <person name="Zavarin M."/>
            <person name="Caldwell M."/>
            <person name="Lawson P.A."/>
            <person name="Onstott T.C."/>
            <person name="Grzymski J."/>
            <person name="Neveux I."/>
            <person name="Lollar B.S."/>
            <person name="Russell C.E."/>
            <person name="Moser D.P."/>
        </authorList>
    </citation>
    <scope>NUCLEOTIDE SEQUENCE [LARGE SCALE GENOMIC DNA]</scope>
    <source>
        <strain evidence="5 6">DRI-13</strain>
    </source>
</reference>
<proteinExistence type="predicted"/>
<keyword evidence="2" id="KW-0238">DNA-binding</keyword>
<dbReference type="AlphaFoldDB" id="A0A7G6DYP6"/>
<gene>
    <name evidence="5" type="ORF">BR63_00585</name>
</gene>
<dbReference type="PANTHER" id="PTHR43537:SF5">
    <property type="entry name" value="UXU OPERON TRANSCRIPTIONAL REGULATOR"/>
    <property type="match status" value="1"/>
</dbReference>
<dbReference type="Pfam" id="PF00392">
    <property type="entry name" value="GntR"/>
    <property type="match status" value="1"/>
</dbReference>
<protein>
    <submittedName>
        <fullName evidence="5">FCD domain-containing protein</fullName>
    </submittedName>
</protein>
<evidence type="ECO:0000256" key="1">
    <source>
        <dbReference type="ARBA" id="ARBA00023015"/>
    </source>
</evidence>
<dbReference type="SUPFAM" id="SSF46785">
    <property type="entry name" value="Winged helix' DNA-binding domain"/>
    <property type="match status" value="1"/>
</dbReference>
<name>A0A7G6DYP6_THEFR</name>
<dbReference type="InterPro" id="IPR000524">
    <property type="entry name" value="Tscrpt_reg_HTH_GntR"/>
</dbReference>
<dbReference type="SMART" id="SM00895">
    <property type="entry name" value="FCD"/>
    <property type="match status" value="1"/>
</dbReference>
<sequence length="233" mass="26701">MTQIRKTKLYEEVIQRIEEMIKTNQMQPGDKLQSEKELAAYFGVSRMAIREALSALQAAGLLEVKHGSGIFIRNVNEKLTNPLTLRLLTDKENLLNILELRKGLETEGAFLAALRADAADLSRLHECLEDMDKEIKRGGSAAQEDFKFHCALMKATHNPVYSNVFDTISNIFHEGLLSSHEYFRVNQGPRLVVLDEHRLIYEAVKNKQPKKAREAMRKHLENVEEKLRKVDFV</sequence>
<evidence type="ECO:0000313" key="5">
    <source>
        <dbReference type="EMBL" id="QNB44950.1"/>
    </source>
</evidence>
<dbReference type="EMBL" id="CP045798">
    <property type="protein sequence ID" value="QNB44950.1"/>
    <property type="molecule type" value="Genomic_DNA"/>
</dbReference>
<dbReference type="InterPro" id="IPR011711">
    <property type="entry name" value="GntR_C"/>
</dbReference>
<organism evidence="5 6">
    <name type="scientific">Thermanaerosceptrum fracticalcis</name>
    <dbReference type="NCBI Taxonomy" id="1712410"/>
    <lineage>
        <taxon>Bacteria</taxon>
        <taxon>Bacillati</taxon>
        <taxon>Bacillota</taxon>
        <taxon>Clostridia</taxon>
        <taxon>Eubacteriales</taxon>
        <taxon>Peptococcaceae</taxon>
        <taxon>Thermanaerosceptrum</taxon>
    </lineage>
</organism>
<dbReference type="GO" id="GO:0003700">
    <property type="term" value="F:DNA-binding transcription factor activity"/>
    <property type="evidence" value="ECO:0007669"/>
    <property type="project" value="InterPro"/>
</dbReference>
<dbReference type="PRINTS" id="PR00035">
    <property type="entry name" value="HTHGNTR"/>
</dbReference>
<keyword evidence="1" id="KW-0805">Transcription regulation</keyword>
<accession>A0A7G6DYP6</accession>
<dbReference type="Gene3D" id="1.10.10.10">
    <property type="entry name" value="Winged helix-like DNA-binding domain superfamily/Winged helix DNA-binding domain"/>
    <property type="match status" value="1"/>
</dbReference>
<dbReference type="InterPro" id="IPR008920">
    <property type="entry name" value="TF_FadR/GntR_C"/>
</dbReference>
<dbReference type="GO" id="GO:0003677">
    <property type="term" value="F:DNA binding"/>
    <property type="evidence" value="ECO:0007669"/>
    <property type="project" value="UniProtKB-KW"/>
</dbReference>
<dbReference type="PANTHER" id="PTHR43537">
    <property type="entry name" value="TRANSCRIPTIONAL REGULATOR, GNTR FAMILY"/>
    <property type="match status" value="1"/>
</dbReference>
<dbReference type="RefSeq" id="WP_034423689.1">
    <property type="nucleotide sequence ID" value="NZ_CP045798.1"/>
</dbReference>
<dbReference type="SUPFAM" id="SSF48008">
    <property type="entry name" value="GntR ligand-binding domain-like"/>
    <property type="match status" value="1"/>
</dbReference>
<dbReference type="OrthoDB" id="9799482at2"/>
<dbReference type="CDD" id="cd07377">
    <property type="entry name" value="WHTH_GntR"/>
    <property type="match status" value="1"/>
</dbReference>
<evidence type="ECO:0000256" key="2">
    <source>
        <dbReference type="ARBA" id="ARBA00023125"/>
    </source>
</evidence>
<dbReference type="PROSITE" id="PS50949">
    <property type="entry name" value="HTH_GNTR"/>
    <property type="match status" value="1"/>
</dbReference>
<dbReference type="InterPro" id="IPR036390">
    <property type="entry name" value="WH_DNA-bd_sf"/>
</dbReference>
<dbReference type="Gene3D" id="1.20.120.530">
    <property type="entry name" value="GntR ligand-binding domain-like"/>
    <property type="match status" value="1"/>
</dbReference>
<dbReference type="Pfam" id="PF07729">
    <property type="entry name" value="FCD"/>
    <property type="match status" value="1"/>
</dbReference>
<evidence type="ECO:0000256" key="3">
    <source>
        <dbReference type="ARBA" id="ARBA00023163"/>
    </source>
</evidence>
<evidence type="ECO:0000313" key="6">
    <source>
        <dbReference type="Proteomes" id="UP000515847"/>
    </source>
</evidence>
<keyword evidence="3" id="KW-0804">Transcription</keyword>
<dbReference type="KEGG" id="tfr:BR63_00585"/>
<dbReference type="SMART" id="SM00345">
    <property type="entry name" value="HTH_GNTR"/>
    <property type="match status" value="1"/>
</dbReference>